<evidence type="ECO:0000256" key="8">
    <source>
        <dbReference type="ARBA" id="ARBA00022989"/>
    </source>
</evidence>
<keyword evidence="4 12" id="KW-0328">Glycosyltransferase</keyword>
<keyword evidence="7" id="KW-0256">Endoplasmic reticulum</keyword>
<dbReference type="GO" id="GO:0052925">
    <property type="term" value="F:dol-P-Man:Man(5)GlcNAc(2)-PP-Dol alpha-1,3-mannosyltransferase activity"/>
    <property type="evidence" value="ECO:0007669"/>
    <property type="project" value="UniProtKB-EC"/>
</dbReference>
<keyword evidence="6 11" id="KW-0812">Transmembrane</keyword>
<keyword evidence="9 11" id="KW-0472">Membrane</keyword>
<organism evidence="12 13">
    <name type="scientific">Araneus ventricosus</name>
    <name type="common">Orbweaver spider</name>
    <name type="synonym">Epeira ventricosa</name>
    <dbReference type="NCBI Taxonomy" id="182803"/>
    <lineage>
        <taxon>Eukaryota</taxon>
        <taxon>Metazoa</taxon>
        <taxon>Ecdysozoa</taxon>
        <taxon>Arthropoda</taxon>
        <taxon>Chelicerata</taxon>
        <taxon>Arachnida</taxon>
        <taxon>Araneae</taxon>
        <taxon>Araneomorphae</taxon>
        <taxon>Entelegynae</taxon>
        <taxon>Araneoidea</taxon>
        <taxon>Araneidae</taxon>
        <taxon>Araneus</taxon>
    </lineage>
</organism>
<dbReference type="PANTHER" id="PTHR12646">
    <property type="entry name" value="NOT56 - RELATED"/>
    <property type="match status" value="1"/>
</dbReference>
<evidence type="ECO:0000313" key="13">
    <source>
        <dbReference type="Proteomes" id="UP000499080"/>
    </source>
</evidence>
<dbReference type="EC" id="2.4.1.258" evidence="3"/>
<evidence type="ECO:0000256" key="10">
    <source>
        <dbReference type="ARBA" id="ARBA00049506"/>
    </source>
</evidence>
<comment type="caution">
    <text evidence="12">The sequence shown here is derived from an EMBL/GenBank/DDBJ whole genome shotgun (WGS) entry which is preliminary data.</text>
</comment>
<evidence type="ECO:0000313" key="12">
    <source>
        <dbReference type="EMBL" id="GBN43318.1"/>
    </source>
</evidence>
<dbReference type="AlphaFoldDB" id="A0A4Y2NUP9"/>
<comment type="catalytic activity">
    <reaction evidence="10">
        <text>an alpha-D-Man-(1-&gt;2)-alpha-D-Man-(1-&gt;2)-alpha-D-Man-(1-&gt;3)-[alpha-D-Man-(1-&gt;6)]-beta-D-Man-(1-&gt;4)-beta-D-GlcNAc-(1-&gt;4)-alpha-D-GlcNAc-diphospho-di-trans,poly-cis-dolichol + a di-trans,poly-cis-dolichyl beta-D-mannosyl phosphate = an alpha-D-Man-(1-&gt;2)-alpha-D-Man-(1-&gt;2)-alpha-D-Man-(1-&gt;3)-[alpha-D-Man-(1-&gt;3)-alpha-D-Man-(1-&gt;6)]-beta-D-Man-(1-&gt;4)-beta-D-GlcNAc-(1-&gt;4)-alpha-D-GlcNAc-diphospho-di-trans,poly-cis-dolichol + a di-trans,poly-cis-dolichyl phosphate + H(+)</text>
        <dbReference type="Rhea" id="RHEA:29527"/>
        <dbReference type="Rhea" id="RHEA-COMP:19498"/>
        <dbReference type="Rhea" id="RHEA-COMP:19501"/>
        <dbReference type="Rhea" id="RHEA-COMP:19516"/>
        <dbReference type="Rhea" id="RHEA-COMP:19517"/>
        <dbReference type="ChEBI" id="CHEBI:15378"/>
        <dbReference type="ChEBI" id="CHEBI:57683"/>
        <dbReference type="ChEBI" id="CHEBI:58211"/>
        <dbReference type="ChEBI" id="CHEBI:132515"/>
        <dbReference type="ChEBI" id="CHEBI:132516"/>
        <dbReference type="EC" id="2.4.1.258"/>
    </reaction>
    <physiologicalReaction direction="left-to-right" evidence="10">
        <dbReference type="Rhea" id="RHEA:29528"/>
    </physiologicalReaction>
</comment>
<name>A0A4Y2NUP9_ARAVE</name>
<feature type="transmembrane region" description="Helical" evidence="11">
    <location>
        <begin position="24"/>
        <end position="40"/>
    </location>
</feature>
<evidence type="ECO:0000256" key="6">
    <source>
        <dbReference type="ARBA" id="ARBA00022692"/>
    </source>
</evidence>
<keyword evidence="8 11" id="KW-1133">Transmembrane helix</keyword>
<feature type="transmembrane region" description="Helical" evidence="11">
    <location>
        <begin position="47"/>
        <end position="66"/>
    </location>
</feature>
<reference evidence="12 13" key="1">
    <citation type="journal article" date="2019" name="Sci. Rep.">
        <title>Orb-weaving spider Araneus ventricosus genome elucidates the spidroin gene catalogue.</title>
        <authorList>
            <person name="Kono N."/>
            <person name="Nakamura H."/>
            <person name="Ohtoshi R."/>
            <person name="Moran D.A.P."/>
            <person name="Shinohara A."/>
            <person name="Yoshida Y."/>
            <person name="Fujiwara M."/>
            <person name="Mori M."/>
            <person name="Tomita M."/>
            <person name="Arakawa K."/>
        </authorList>
    </citation>
    <scope>NUCLEOTIDE SEQUENCE [LARGE SCALE GENOMIC DNA]</scope>
</reference>
<dbReference type="Pfam" id="PF05208">
    <property type="entry name" value="ALG3"/>
    <property type="match status" value="1"/>
</dbReference>
<evidence type="ECO:0000256" key="4">
    <source>
        <dbReference type="ARBA" id="ARBA00022676"/>
    </source>
</evidence>
<feature type="non-terminal residue" evidence="12">
    <location>
        <position position="74"/>
    </location>
</feature>
<evidence type="ECO:0000256" key="3">
    <source>
        <dbReference type="ARBA" id="ARBA00011964"/>
    </source>
</evidence>
<proteinExistence type="predicted"/>
<evidence type="ECO:0000256" key="2">
    <source>
        <dbReference type="ARBA" id="ARBA00004922"/>
    </source>
</evidence>
<dbReference type="PANTHER" id="PTHR12646:SF0">
    <property type="entry name" value="DOL-P-MAN:MAN(5)GLCNAC(2)-PP-DOL ALPHA-1,3-MANNOSYLTRANSFERASE"/>
    <property type="match status" value="1"/>
</dbReference>
<keyword evidence="13" id="KW-1185">Reference proteome</keyword>
<sequence length="74" mass="8469">MQEVEGVVNGTWDYQYLKGDTGPLVYPGGFVYIFLILYAATLRGTWILCGQVLFAVLYLATLYFVFRLYTKSQI</sequence>
<dbReference type="Proteomes" id="UP000499080">
    <property type="component" value="Unassembled WGS sequence"/>
</dbReference>
<comment type="pathway">
    <text evidence="2">Protein modification; protein glycosylation.</text>
</comment>
<accession>A0A4Y2NUP9</accession>
<evidence type="ECO:0000256" key="11">
    <source>
        <dbReference type="SAM" id="Phobius"/>
    </source>
</evidence>
<dbReference type="GO" id="GO:0005789">
    <property type="term" value="C:endoplasmic reticulum membrane"/>
    <property type="evidence" value="ECO:0007669"/>
    <property type="project" value="UniProtKB-SubCell"/>
</dbReference>
<evidence type="ECO:0000256" key="7">
    <source>
        <dbReference type="ARBA" id="ARBA00022824"/>
    </source>
</evidence>
<keyword evidence="5 12" id="KW-0808">Transferase</keyword>
<comment type="subcellular location">
    <subcellularLocation>
        <location evidence="1">Endoplasmic reticulum membrane</location>
        <topology evidence="1">Multi-pass membrane protein</topology>
    </subcellularLocation>
</comment>
<dbReference type="InterPro" id="IPR007873">
    <property type="entry name" value="Glycosyltransferase_ALG3"/>
</dbReference>
<protein>
    <recommendedName>
        <fullName evidence="3">dolichyl-P-Man:Man5GlcNAc2-PP-dolichol alpha-1,3-mannosyltransferase</fullName>
        <ecNumber evidence="3">2.4.1.258</ecNumber>
    </recommendedName>
</protein>
<dbReference type="EMBL" id="BGPR01129925">
    <property type="protein sequence ID" value="GBN43318.1"/>
    <property type="molecule type" value="Genomic_DNA"/>
</dbReference>
<evidence type="ECO:0000256" key="5">
    <source>
        <dbReference type="ARBA" id="ARBA00022679"/>
    </source>
</evidence>
<evidence type="ECO:0000256" key="9">
    <source>
        <dbReference type="ARBA" id="ARBA00023136"/>
    </source>
</evidence>
<dbReference type="OrthoDB" id="20028at2759"/>
<evidence type="ECO:0000256" key="1">
    <source>
        <dbReference type="ARBA" id="ARBA00004477"/>
    </source>
</evidence>
<gene>
    <name evidence="12" type="primary">ALG3_0</name>
    <name evidence="12" type="ORF">AVEN_170374_1</name>
</gene>